<accession>A0A0C2D6J0</accession>
<dbReference type="AlphaFoldDB" id="A0A0C2D6J0"/>
<protein>
    <submittedName>
        <fullName evidence="3">Uncharacterized protein</fullName>
    </submittedName>
</protein>
<keyword evidence="2" id="KW-1133">Transmembrane helix</keyword>
<comment type="caution">
    <text evidence="3">The sequence shown here is derived from an EMBL/GenBank/DDBJ whole genome shotgun (WGS) entry which is preliminary data.</text>
</comment>
<evidence type="ECO:0000256" key="2">
    <source>
        <dbReference type="SAM" id="Phobius"/>
    </source>
</evidence>
<reference evidence="3 4" key="1">
    <citation type="submission" date="2014-12" db="EMBL/GenBank/DDBJ databases">
        <title>Genome assembly of Enhygromyxa salina DSM 15201.</title>
        <authorList>
            <person name="Sharma G."/>
            <person name="Subramanian S."/>
        </authorList>
    </citation>
    <scope>NUCLEOTIDE SEQUENCE [LARGE SCALE GENOMIC DNA]</scope>
    <source>
        <strain evidence="3 4">DSM 15201</strain>
    </source>
</reference>
<name>A0A0C2D6J0_9BACT</name>
<dbReference type="EMBL" id="JMCC02000009">
    <property type="protein sequence ID" value="KIG18781.1"/>
    <property type="molecule type" value="Genomic_DNA"/>
</dbReference>
<dbReference type="RefSeq" id="WP_052546812.1">
    <property type="nucleotide sequence ID" value="NZ_JMCC02000009.1"/>
</dbReference>
<keyword evidence="2" id="KW-0812">Transmembrane</keyword>
<evidence type="ECO:0000256" key="1">
    <source>
        <dbReference type="SAM" id="MobiDB-lite"/>
    </source>
</evidence>
<feature type="transmembrane region" description="Helical" evidence="2">
    <location>
        <begin position="39"/>
        <end position="60"/>
    </location>
</feature>
<feature type="region of interest" description="Disordered" evidence="1">
    <location>
        <begin position="1"/>
        <end position="24"/>
    </location>
</feature>
<proteinExistence type="predicted"/>
<keyword evidence="2" id="KW-0472">Membrane</keyword>
<evidence type="ECO:0000313" key="3">
    <source>
        <dbReference type="EMBL" id="KIG18781.1"/>
    </source>
</evidence>
<evidence type="ECO:0000313" key="4">
    <source>
        <dbReference type="Proteomes" id="UP000031599"/>
    </source>
</evidence>
<gene>
    <name evidence="3" type="ORF">DB30_07796</name>
</gene>
<dbReference type="Proteomes" id="UP000031599">
    <property type="component" value="Unassembled WGS sequence"/>
</dbReference>
<sequence length="71" mass="8022">MRMRTNSPEQRSNQTRQRLQSAKSQVHVGVMTRHALHNVVALALATAGIVLLTIGLLDWLEHPLTLWMNLP</sequence>
<organism evidence="3 4">
    <name type="scientific">Enhygromyxa salina</name>
    <dbReference type="NCBI Taxonomy" id="215803"/>
    <lineage>
        <taxon>Bacteria</taxon>
        <taxon>Pseudomonadati</taxon>
        <taxon>Myxococcota</taxon>
        <taxon>Polyangia</taxon>
        <taxon>Nannocystales</taxon>
        <taxon>Nannocystaceae</taxon>
        <taxon>Enhygromyxa</taxon>
    </lineage>
</organism>